<name>A0AA37LDD6_9PEZI</name>
<reference evidence="2 3" key="1">
    <citation type="submission" date="2022-03" db="EMBL/GenBank/DDBJ databases">
        <title>Genome data of Colletotrichum spp.</title>
        <authorList>
            <person name="Utami Y.D."/>
            <person name="Hiruma K."/>
        </authorList>
    </citation>
    <scope>NUCLEOTIDE SEQUENCE [LARGE SCALE GENOMIC DNA]</scope>
    <source>
        <strain evidence="2 3">MAFF 239500</strain>
    </source>
</reference>
<proteinExistence type="predicted"/>
<protein>
    <submittedName>
        <fullName evidence="2">Uncharacterized protein</fullName>
    </submittedName>
</protein>
<sequence length="125" mass="12988">MICRSTGTLGVGVEADSVVSDDLRMGGKANDEEVLGPKGVADPEDAVEPKVEVDPKIVVDSEAVVDPKAVVDPEGVALEPPIEESDVTRVRRVEGAKVDPLAEEIELTDKSVGDGLAGPIVMGSR</sequence>
<dbReference type="GeneID" id="73326292"/>
<evidence type="ECO:0000256" key="1">
    <source>
        <dbReference type="SAM" id="MobiDB-lite"/>
    </source>
</evidence>
<dbReference type="Proteomes" id="UP001055115">
    <property type="component" value="Unassembled WGS sequence"/>
</dbReference>
<evidence type="ECO:0000313" key="3">
    <source>
        <dbReference type="Proteomes" id="UP001055115"/>
    </source>
</evidence>
<dbReference type="RefSeq" id="XP_049127659.1">
    <property type="nucleotide sequence ID" value="XM_049271702.1"/>
</dbReference>
<dbReference type="EMBL" id="BQXU01000012">
    <property type="protein sequence ID" value="GKT45309.1"/>
    <property type="molecule type" value="Genomic_DNA"/>
</dbReference>
<gene>
    <name evidence="2" type="ORF">ColSpa_05490</name>
</gene>
<accession>A0AA37LDD6</accession>
<dbReference type="AlphaFoldDB" id="A0AA37LDD6"/>
<comment type="caution">
    <text evidence="2">The sequence shown here is derived from an EMBL/GenBank/DDBJ whole genome shotgun (WGS) entry which is preliminary data.</text>
</comment>
<feature type="region of interest" description="Disordered" evidence="1">
    <location>
        <begin position="28"/>
        <end position="49"/>
    </location>
</feature>
<keyword evidence="3" id="KW-1185">Reference proteome</keyword>
<evidence type="ECO:0000313" key="2">
    <source>
        <dbReference type="EMBL" id="GKT45309.1"/>
    </source>
</evidence>
<organism evidence="2 3">
    <name type="scientific">Colletotrichum spaethianum</name>
    <dbReference type="NCBI Taxonomy" id="700344"/>
    <lineage>
        <taxon>Eukaryota</taxon>
        <taxon>Fungi</taxon>
        <taxon>Dikarya</taxon>
        <taxon>Ascomycota</taxon>
        <taxon>Pezizomycotina</taxon>
        <taxon>Sordariomycetes</taxon>
        <taxon>Hypocreomycetidae</taxon>
        <taxon>Glomerellales</taxon>
        <taxon>Glomerellaceae</taxon>
        <taxon>Colletotrichum</taxon>
        <taxon>Colletotrichum spaethianum species complex</taxon>
    </lineage>
</organism>